<gene>
    <name evidence="2" type="ORF">AVDCRST_MAG79-2239</name>
</gene>
<feature type="compositionally biased region" description="Basic and acidic residues" evidence="1">
    <location>
        <begin position="87"/>
        <end position="96"/>
    </location>
</feature>
<feature type="compositionally biased region" description="Low complexity" evidence="1">
    <location>
        <begin position="354"/>
        <end position="363"/>
    </location>
</feature>
<dbReference type="EMBL" id="CADCWC010000337">
    <property type="protein sequence ID" value="CAA9545363.1"/>
    <property type="molecule type" value="Genomic_DNA"/>
</dbReference>
<feature type="compositionally biased region" description="Low complexity" evidence="1">
    <location>
        <begin position="141"/>
        <end position="154"/>
    </location>
</feature>
<feature type="compositionally biased region" description="Basic residues" evidence="1">
    <location>
        <begin position="59"/>
        <end position="73"/>
    </location>
</feature>
<feature type="compositionally biased region" description="Low complexity" evidence="1">
    <location>
        <begin position="465"/>
        <end position="475"/>
    </location>
</feature>
<feature type="non-terminal residue" evidence="2">
    <location>
        <position position="1"/>
    </location>
</feature>
<organism evidence="2">
    <name type="scientific">uncultured Thermoleophilia bacterium</name>
    <dbReference type="NCBI Taxonomy" id="1497501"/>
    <lineage>
        <taxon>Bacteria</taxon>
        <taxon>Bacillati</taxon>
        <taxon>Actinomycetota</taxon>
        <taxon>Thermoleophilia</taxon>
        <taxon>environmental samples</taxon>
    </lineage>
</organism>
<sequence>ARLGRGGWQGDPRGRAPDRRLRGRDPADARHRAADAAAPRRRRLGPLHHRHLDADDRRGRHRSRPERHRHPRVLARGAFRAPQPGREPGRDPDRPHGSRGAARLRACGTRRLRVAGGRRGGRVGRRPGAEPRPADLRDPAGGRPPLGPLLGARPVEAGRHGAPRRRARPGGRRARAVLPDRGRLLARRPRAVPGPRPGHPVAPRRRPRGVAATRPRRPSLRRRGDDRHHLPAHRDRGHDAARGRARDRLLRRGPPRRGGGRWHPVDPRHDRVPDPDPGGAGRPGPPALRASARARGVADPRRVVRARHGDRRAVRDRRRGGVGVRPVGRRAAHRGGDAGGRLPGRDVGHDAAVAEATRGPAAGERGGPRGGRDRNGRARPAVRRDRRRRGHGGRRADAGRGLRRPARPASPRPAGRPRDRAAPRRGPRRRRATRRAPARAEPGGGRGRERRLSRRARRPRRRAARAAPGAPAAAPSERRGL</sequence>
<evidence type="ECO:0000256" key="1">
    <source>
        <dbReference type="SAM" id="MobiDB-lite"/>
    </source>
</evidence>
<feature type="compositionally biased region" description="Basic and acidic residues" evidence="1">
    <location>
        <begin position="366"/>
        <end position="376"/>
    </location>
</feature>
<feature type="compositionally biased region" description="Basic residues" evidence="1">
    <location>
        <begin position="251"/>
        <end position="260"/>
    </location>
</feature>
<feature type="compositionally biased region" description="Basic and acidic residues" evidence="1">
    <location>
        <begin position="127"/>
        <end position="140"/>
    </location>
</feature>
<proteinExistence type="predicted"/>
<feature type="region of interest" description="Disordered" evidence="1">
    <location>
        <begin position="1"/>
        <end position="481"/>
    </location>
</feature>
<accession>A0A6J4UD96</accession>
<feature type="compositionally biased region" description="Basic residues" evidence="1">
    <location>
        <begin position="202"/>
        <end position="221"/>
    </location>
</feature>
<feature type="compositionally biased region" description="Basic residues" evidence="1">
    <location>
        <begin position="423"/>
        <end position="437"/>
    </location>
</feature>
<reference evidence="2" key="1">
    <citation type="submission" date="2020-02" db="EMBL/GenBank/DDBJ databases">
        <authorList>
            <person name="Meier V. D."/>
        </authorList>
    </citation>
    <scope>NUCLEOTIDE SEQUENCE</scope>
    <source>
        <strain evidence="2">AVDCRST_MAG79</strain>
    </source>
</reference>
<feature type="compositionally biased region" description="Basic residues" evidence="1">
    <location>
        <begin position="39"/>
        <end position="51"/>
    </location>
</feature>
<feature type="compositionally biased region" description="Basic residues" evidence="1">
    <location>
        <begin position="161"/>
        <end position="175"/>
    </location>
</feature>
<name>A0A6J4UD96_9ACTN</name>
<dbReference type="AlphaFoldDB" id="A0A6J4UD96"/>
<protein>
    <submittedName>
        <fullName evidence="2">Uncharacterized protein</fullName>
    </submittedName>
</protein>
<feature type="compositionally biased region" description="Basic and acidic residues" evidence="1">
    <location>
        <begin position="222"/>
        <end position="250"/>
    </location>
</feature>
<feature type="compositionally biased region" description="Basic residues" evidence="1">
    <location>
        <begin position="303"/>
        <end position="320"/>
    </location>
</feature>
<feature type="compositionally biased region" description="Basic residues" evidence="1">
    <location>
        <begin position="380"/>
        <end position="393"/>
    </location>
</feature>
<feature type="compositionally biased region" description="Basic and acidic residues" evidence="1">
    <location>
        <begin position="263"/>
        <end position="274"/>
    </location>
</feature>
<feature type="compositionally biased region" description="Basic and acidic residues" evidence="1">
    <location>
        <begin position="12"/>
        <end position="34"/>
    </location>
</feature>
<evidence type="ECO:0000313" key="2">
    <source>
        <dbReference type="EMBL" id="CAA9545363.1"/>
    </source>
</evidence>
<feature type="compositionally biased region" description="Basic residues" evidence="1">
    <location>
        <begin position="448"/>
        <end position="464"/>
    </location>
</feature>
<feature type="non-terminal residue" evidence="2">
    <location>
        <position position="481"/>
    </location>
</feature>